<accession>A0A4U9RHH5</accession>
<protein>
    <submittedName>
        <fullName evidence="2">Uncharacterized protein</fullName>
    </submittedName>
</protein>
<evidence type="ECO:0000313" key="3">
    <source>
        <dbReference type="Proteomes" id="UP000308489"/>
    </source>
</evidence>
<keyword evidence="1" id="KW-0472">Membrane</keyword>
<sequence>MKKIYTRIFLIFSIVVMGIYVVNIKGQASKDPKISKLAGDISVLGNKKIKVISSSSILRGKELLLSKNDEKVRNVKIDFMNVNSERILKDRSFYRGNVDNSGNKTYEDDKVKIFIDSKFQYVSSTGKRFETIKVSYRNKGEDLLKRFKFDIPINNGYLQVLDFKPEGNNIRLAYIVRGEMNKLIITTIDPIKESIKEDKSILLEDIVNEKSDYSVSGYIYNNKLYISTSISKEGKDETYIMSILDLKDYSIKKHNYKPKSEKIIHSKTELGNVHIDNTKINNKIYYTKNQGYNIYLWNFNMDNNKFEEGREITLDTKIIEKLKSEKEKTDMYIRLIEVDGNKAYFIISKCSNDGVTILSKYINIVDTETNKSLYLGEISASQDNSIEVLK</sequence>
<dbReference type="AlphaFoldDB" id="A0A4U9RHH5"/>
<keyword evidence="1" id="KW-1133">Transmembrane helix</keyword>
<feature type="transmembrane region" description="Helical" evidence="1">
    <location>
        <begin position="7"/>
        <end position="24"/>
    </location>
</feature>
<keyword evidence="1" id="KW-0812">Transmembrane</keyword>
<evidence type="ECO:0000313" key="2">
    <source>
        <dbReference type="EMBL" id="VTQ90668.1"/>
    </source>
</evidence>
<name>A0A4U9RHH5_HATHI</name>
<organism evidence="2 3">
    <name type="scientific">Hathewaya histolytica</name>
    <name type="common">Clostridium histolyticum</name>
    <dbReference type="NCBI Taxonomy" id="1498"/>
    <lineage>
        <taxon>Bacteria</taxon>
        <taxon>Bacillati</taxon>
        <taxon>Bacillota</taxon>
        <taxon>Clostridia</taxon>
        <taxon>Eubacteriales</taxon>
        <taxon>Clostridiaceae</taxon>
        <taxon>Hathewaya</taxon>
    </lineage>
</organism>
<reference evidence="2 3" key="1">
    <citation type="submission" date="2019-05" db="EMBL/GenBank/DDBJ databases">
        <authorList>
            <consortium name="Pathogen Informatics"/>
        </authorList>
    </citation>
    <scope>NUCLEOTIDE SEQUENCE [LARGE SCALE GENOMIC DNA]</scope>
    <source>
        <strain evidence="2 3">NCTC503</strain>
    </source>
</reference>
<dbReference type="RefSeq" id="WP_138210279.1">
    <property type="nucleotide sequence ID" value="NZ_CBCRUQ010000005.1"/>
</dbReference>
<dbReference type="EMBL" id="LR590481">
    <property type="protein sequence ID" value="VTQ90668.1"/>
    <property type="molecule type" value="Genomic_DNA"/>
</dbReference>
<proteinExistence type="predicted"/>
<gene>
    <name evidence="2" type="ORF">NCTC503_01648</name>
</gene>
<dbReference type="OrthoDB" id="1747081at2"/>
<keyword evidence="3" id="KW-1185">Reference proteome</keyword>
<evidence type="ECO:0000256" key="1">
    <source>
        <dbReference type="SAM" id="Phobius"/>
    </source>
</evidence>
<dbReference type="KEGG" id="hhw:NCTC503_01648"/>
<dbReference type="Proteomes" id="UP000308489">
    <property type="component" value="Chromosome 1"/>
</dbReference>